<reference evidence="2" key="2">
    <citation type="submission" date="2015-02" db="UniProtKB">
        <authorList>
            <consortium name="EnsemblMetazoa"/>
        </authorList>
    </citation>
    <scope>IDENTIFICATION</scope>
</reference>
<organism evidence="2 3">
    <name type="scientific">Strigamia maritima</name>
    <name type="common">European centipede</name>
    <name type="synonym">Geophilus maritimus</name>
    <dbReference type="NCBI Taxonomy" id="126957"/>
    <lineage>
        <taxon>Eukaryota</taxon>
        <taxon>Metazoa</taxon>
        <taxon>Ecdysozoa</taxon>
        <taxon>Arthropoda</taxon>
        <taxon>Myriapoda</taxon>
        <taxon>Chilopoda</taxon>
        <taxon>Pleurostigmophora</taxon>
        <taxon>Geophilomorpha</taxon>
        <taxon>Linotaeniidae</taxon>
        <taxon>Strigamia</taxon>
    </lineage>
</organism>
<dbReference type="InterPro" id="IPR044563">
    <property type="entry name" value="Sgt1-like"/>
</dbReference>
<evidence type="ECO:0000313" key="2">
    <source>
        <dbReference type="EnsemblMetazoa" id="SMAR000470-PA"/>
    </source>
</evidence>
<accession>T1IHY8</accession>
<dbReference type="HOGENOM" id="CLU_1463089_0_0_1"/>
<keyword evidence="3" id="KW-1185">Reference proteome</keyword>
<dbReference type="EMBL" id="JH430051">
    <property type="status" value="NOT_ANNOTATED_CDS"/>
    <property type="molecule type" value="Genomic_DNA"/>
</dbReference>
<dbReference type="STRING" id="126957.T1IHY8"/>
<dbReference type="AlphaFoldDB" id="T1IHY8"/>
<dbReference type="InterPro" id="IPR007699">
    <property type="entry name" value="SGS_dom"/>
</dbReference>
<name>T1IHY8_STRMM</name>
<proteinExistence type="predicted"/>
<dbReference type="Proteomes" id="UP000014500">
    <property type="component" value="Unassembled WGS sequence"/>
</dbReference>
<dbReference type="Pfam" id="PF05002">
    <property type="entry name" value="SGS"/>
    <property type="match status" value="1"/>
</dbReference>
<evidence type="ECO:0000259" key="1">
    <source>
        <dbReference type="PROSITE" id="PS51048"/>
    </source>
</evidence>
<dbReference type="PANTHER" id="PTHR45862">
    <property type="entry name" value="PROTEIN SGT1 HOMOLOG"/>
    <property type="match status" value="1"/>
</dbReference>
<reference evidence="3" key="1">
    <citation type="submission" date="2011-05" db="EMBL/GenBank/DDBJ databases">
        <authorList>
            <person name="Richards S.R."/>
            <person name="Qu J."/>
            <person name="Jiang H."/>
            <person name="Jhangiani S.N."/>
            <person name="Agravi P."/>
            <person name="Goodspeed R."/>
            <person name="Gross S."/>
            <person name="Mandapat C."/>
            <person name="Jackson L."/>
            <person name="Mathew T."/>
            <person name="Pu L."/>
            <person name="Thornton R."/>
            <person name="Saada N."/>
            <person name="Wilczek-Boney K.B."/>
            <person name="Lee S."/>
            <person name="Kovar C."/>
            <person name="Wu Y."/>
            <person name="Scherer S.E."/>
            <person name="Worley K.C."/>
            <person name="Muzny D.M."/>
            <person name="Gibbs R."/>
        </authorList>
    </citation>
    <scope>NUCLEOTIDE SEQUENCE</scope>
    <source>
        <strain evidence="3">Brora</strain>
    </source>
</reference>
<protein>
    <recommendedName>
        <fullName evidence="1">SGS domain-containing protein</fullName>
    </recommendedName>
</protein>
<feature type="domain" description="SGS" evidence="1">
    <location>
        <begin position="14"/>
        <end position="100"/>
    </location>
</feature>
<sequence length="185" mass="20905">MEAGMWKTLHNDQTRVVDAKKKKNWDKVVSDCTETDDQDAGCDEFFANIFSQGSDEMKRAMNKSFVESGGKKESRARLPLEWNGSNGMENLSMNLDCDLTYLLIIWDSQAVTHPSTNQTRCCLTSGIGREPVFSAWYGSSHLPKKQDRYAQNMVLPVLSMVWQFSSFKKAGSRYGSCLYAQNMAV</sequence>
<evidence type="ECO:0000313" key="3">
    <source>
        <dbReference type="Proteomes" id="UP000014500"/>
    </source>
</evidence>
<dbReference type="EnsemblMetazoa" id="SMAR000470-RA">
    <property type="protein sequence ID" value="SMAR000470-PA"/>
    <property type="gene ID" value="SMAR000470"/>
</dbReference>
<dbReference type="PROSITE" id="PS51048">
    <property type="entry name" value="SGS"/>
    <property type="match status" value="1"/>
</dbReference>
<dbReference type="GO" id="GO:0051087">
    <property type="term" value="F:protein-folding chaperone binding"/>
    <property type="evidence" value="ECO:0007669"/>
    <property type="project" value="InterPro"/>
</dbReference>